<keyword evidence="4" id="KW-1185">Reference proteome</keyword>
<dbReference type="GeneID" id="303171788"/>
<dbReference type="AlphaFoldDB" id="A0A1R4EUX0"/>
<dbReference type="RefSeq" id="WP_086990356.1">
    <property type="nucleotide sequence ID" value="NZ_FUHU01000004.1"/>
</dbReference>
<proteinExistence type="predicted"/>
<keyword evidence="2" id="KW-0472">Membrane</keyword>
<organism evidence="3 4">
    <name type="scientific">Agrococcus casei LMG 22410</name>
    <dbReference type="NCBI Taxonomy" id="1255656"/>
    <lineage>
        <taxon>Bacteria</taxon>
        <taxon>Bacillati</taxon>
        <taxon>Actinomycetota</taxon>
        <taxon>Actinomycetes</taxon>
        <taxon>Micrococcales</taxon>
        <taxon>Microbacteriaceae</taxon>
        <taxon>Agrococcus</taxon>
    </lineage>
</organism>
<evidence type="ECO:0000256" key="1">
    <source>
        <dbReference type="SAM" id="MobiDB-lite"/>
    </source>
</evidence>
<feature type="compositionally biased region" description="Low complexity" evidence="1">
    <location>
        <begin position="75"/>
        <end position="100"/>
    </location>
</feature>
<evidence type="ECO:0000313" key="3">
    <source>
        <dbReference type="EMBL" id="SJM47442.1"/>
    </source>
</evidence>
<name>A0A1R4EUX0_9MICO</name>
<evidence type="ECO:0000256" key="2">
    <source>
        <dbReference type="SAM" id="Phobius"/>
    </source>
</evidence>
<keyword evidence="2" id="KW-0812">Transmembrane</keyword>
<evidence type="ECO:0000313" key="4">
    <source>
        <dbReference type="Proteomes" id="UP000195787"/>
    </source>
</evidence>
<keyword evidence="2" id="KW-1133">Transmembrane helix</keyword>
<sequence>MLNEMLLFAATASEWDPEPGFTPDPNTVTPGVIGFAVMALIAAAVFVLGWDLNRRVRRLQFREEAQEKIAAEVAAMEAEQSGAAESGATAEPAADQPAADHGASEHDK</sequence>
<reference evidence="3 4" key="1">
    <citation type="submission" date="2017-02" db="EMBL/GenBank/DDBJ databases">
        <authorList>
            <person name="Peterson S.W."/>
        </authorList>
    </citation>
    <scope>NUCLEOTIDE SEQUENCE [LARGE SCALE GENOMIC DNA]</scope>
    <source>
        <strain evidence="3 4">LMG 22410</strain>
    </source>
</reference>
<feature type="region of interest" description="Disordered" evidence="1">
    <location>
        <begin position="75"/>
        <end position="108"/>
    </location>
</feature>
<protein>
    <submittedName>
        <fullName evidence="3">Uncharacterized protein</fullName>
    </submittedName>
</protein>
<dbReference type="Proteomes" id="UP000195787">
    <property type="component" value="Unassembled WGS sequence"/>
</dbReference>
<dbReference type="EMBL" id="FUHU01000004">
    <property type="protein sequence ID" value="SJM47442.1"/>
    <property type="molecule type" value="Genomic_DNA"/>
</dbReference>
<dbReference type="OrthoDB" id="5122705at2"/>
<gene>
    <name evidence="3" type="ORF">CZ674_01040</name>
</gene>
<accession>A0A1R4EUX0</accession>
<feature type="transmembrane region" description="Helical" evidence="2">
    <location>
        <begin position="32"/>
        <end position="52"/>
    </location>
</feature>